<dbReference type="EMBL" id="SPDS01000001">
    <property type="protein sequence ID" value="TFH55748.1"/>
    <property type="molecule type" value="Genomic_DNA"/>
</dbReference>
<accession>A0A4Y8TVD7</accession>
<evidence type="ECO:0000313" key="2">
    <source>
        <dbReference type="Proteomes" id="UP000297638"/>
    </source>
</evidence>
<evidence type="ECO:0000313" key="1">
    <source>
        <dbReference type="EMBL" id="TFH55748.1"/>
    </source>
</evidence>
<dbReference type="AlphaFoldDB" id="A0A4Y8TVD7"/>
<sequence>MARATDWTQLAGKRVELRKDGQLVRTGFVKDVLATADVLWLEAERFRQRTLVDKSMGYTIRPLQNSSLN</sequence>
<protein>
    <submittedName>
        <fullName evidence="1">Uncharacterized protein</fullName>
    </submittedName>
</protein>
<comment type="caution">
    <text evidence="1">The sequence shown here is derived from an EMBL/GenBank/DDBJ whole genome shotgun (WGS) entry which is preliminary data.</text>
</comment>
<organism evidence="1 2">
    <name type="scientific">Glutamicibacter arilaitensis</name>
    <dbReference type="NCBI Taxonomy" id="256701"/>
    <lineage>
        <taxon>Bacteria</taxon>
        <taxon>Bacillati</taxon>
        <taxon>Actinomycetota</taxon>
        <taxon>Actinomycetes</taxon>
        <taxon>Micrococcales</taxon>
        <taxon>Micrococcaceae</taxon>
        <taxon>Glutamicibacter</taxon>
    </lineage>
</organism>
<dbReference type="Proteomes" id="UP000297638">
    <property type="component" value="Unassembled WGS sequence"/>
</dbReference>
<reference evidence="1 2" key="1">
    <citation type="submission" date="2019-03" db="EMBL/GenBank/DDBJ databases">
        <title>Glutamicibacter sp. LJH19 genome.</title>
        <authorList>
            <person name="Sinai Borker S."/>
            <person name="Kumar R."/>
        </authorList>
    </citation>
    <scope>NUCLEOTIDE SEQUENCE [LARGE SCALE GENOMIC DNA]</scope>
    <source>
        <strain evidence="1 2">LJH19</strain>
    </source>
</reference>
<name>A0A4Y8TVD7_9MICC</name>
<proteinExistence type="predicted"/>
<gene>
    <name evidence="1" type="ORF">EXY26_01280</name>
</gene>
<dbReference type="RefSeq" id="WP_134779054.1">
    <property type="nucleotide sequence ID" value="NZ_SPDS01000001.1"/>
</dbReference>